<name>A0A1M7M9A4_9FIRM</name>
<dbReference type="GO" id="GO:0006520">
    <property type="term" value="P:amino acid metabolic process"/>
    <property type="evidence" value="ECO:0007669"/>
    <property type="project" value="InterPro"/>
</dbReference>
<feature type="active site" evidence="7">
    <location>
        <position position="16"/>
    </location>
</feature>
<dbReference type="InterPro" id="IPR027473">
    <property type="entry name" value="L-asparaginase_C"/>
</dbReference>
<dbReference type="Gene3D" id="3.40.50.40">
    <property type="match status" value="1"/>
</dbReference>
<dbReference type="PRINTS" id="PR00139">
    <property type="entry name" value="ASNGLNASE"/>
</dbReference>
<dbReference type="PROSITE" id="PS00917">
    <property type="entry name" value="ASN_GLN_ASE_2"/>
    <property type="match status" value="1"/>
</dbReference>
<evidence type="ECO:0000256" key="3">
    <source>
        <dbReference type="ARBA" id="ARBA00022801"/>
    </source>
</evidence>
<feature type="binding site" evidence="6">
    <location>
        <begin position="89"/>
        <end position="90"/>
    </location>
    <ligand>
        <name>substrate</name>
    </ligand>
</feature>
<dbReference type="InterPro" id="IPR037152">
    <property type="entry name" value="L-asparaginase_N_sf"/>
</dbReference>
<dbReference type="InterPro" id="IPR040919">
    <property type="entry name" value="Asparaginase_C"/>
</dbReference>
<proteinExistence type="inferred from homology"/>
<dbReference type="RefSeq" id="WP_073290003.1">
    <property type="nucleotide sequence ID" value="NZ_FRCP01000020.1"/>
</dbReference>
<dbReference type="PANTHER" id="PTHR11707:SF28">
    <property type="entry name" value="60 KDA LYSOPHOSPHOLIPASE"/>
    <property type="match status" value="1"/>
</dbReference>
<dbReference type="Pfam" id="PF00710">
    <property type="entry name" value="Asparaginase"/>
    <property type="match status" value="1"/>
</dbReference>
<dbReference type="PIRSF" id="PIRSF500176">
    <property type="entry name" value="L_ASNase"/>
    <property type="match status" value="1"/>
</dbReference>
<evidence type="ECO:0000259" key="9">
    <source>
        <dbReference type="Pfam" id="PF00710"/>
    </source>
</evidence>
<dbReference type="AlphaFoldDB" id="A0A1M7M9A4"/>
<evidence type="ECO:0000256" key="7">
    <source>
        <dbReference type="PROSITE-ProRule" id="PRU10099"/>
    </source>
</evidence>
<dbReference type="NCBIfam" id="TIGR00519">
    <property type="entry name" value="asnASE_I"/>
    <property type="match status" value="1"/>
</dbReference>
<feature type="active site" evidence="8">
    <location>
        <position position="89"/>
    </location>
</feature>
<evidence type="ECO:0000256" key="1">
    <source>
        <dbReference type="ARBA" id="ARBA00010518"/>
    </source>
</evidence>
<dbReference type="Proteomes" id="UP000184038">
    <property type="component" value="Unassembled WGS sequence"/>
</dbReference>
<feature type="domain" description="Asparaginase/glutaminase C-terminal" evidence="10">
    <location>
        <begin position="208"/>
        <end position="324"/>
    </location>
</feature>
<dbReference type="Pfam" id="PF17763">
    <property type="entry name" value="Asparaginase_C"/>
    <property type="match status" value="1"/>
</dbReference>
<dbReference type="PANTHER" id="PTHR11707">
    <property type="entry name" value="L-ASPARAGINASE"/>
    <property type="match status" value="1"/>
</dbReference>
<evidence type="ECO:0000313" key="11">
    <source>
        <dbReference type="EMBL" id="SHM87335.1"/>
    </source>
</evidence>
<dbReference type="InterPro" id="IPR027474">
    <property type="entry name" value="L-asparaginase_N"/>
</dbReference>
<dbReference type="PROSITE" id="PS00144">
    <property type="entry name" value="ASN_GLN_ASE_1"/>
    <property type="match status" value="1"/>
</dbReference>
<evidence type="ECO:0000313" key="12">
    <source>
        <dbReference type="Proteomes" id="UP000184038"/>
    </source>
</evidence>
<dbReference type="InterPro" id="IPR006034">
    <property type="entry name" value="Asparaginase/glutaminase-like"/>
</dbReference>
<accession>A0A1M7M9A4</accession>
<dbReference type="InterPro" id="IPR020827">
    <property type="entry name" value="Asparaginase/glutaminase_AS1"/>
</dbReference>
<dbReference type="SFLD" id="SFLDS00057">
    <property type="entry name" value="Glutaminase/Asparaginase"/>
    <property type="match status" value="1"/>
</dbReference>
<evidence type="ECO:0000256" key="2">
    <source>
        <dbReference type="ARBA" id="ARBA00012920"/>
    </source>
</evidence>
<gene>
    <name evidence="11" type="ORF">SAMN02746066_03674</name>
</gene>
<dbReference type="FunFam" id="3.40.50.1170:FF:000001">
    <property type="entry name" value="L-asparaginase 2"/>
    <property type="match status" value="1"/>
</dbReference>
<dbReference type="InterPro" id="IPR027475">
    <property type="entry name" value="Asparaginase/glutaminase_AS2"/>
</dbReference>
<comment type="similarity">
    <text evidence="1">Belongs to the asparaginase 1 family.</text>
</comment>
<dbReference type="PIRSF" id="PIRSF001220">
    <property type="entry name" value="L-ASNase_gatD"/>
    <property type="match status" value="1"/>
</dbReference>
<feature type="binding site" evidence="6">
    <location>
        <position position="58"/>
    </location>
    <ligand>
        <name>substrate</name>
    </ligand>
</feature>
<evidence type="ECO:0000256" key="6">
    <source>
        <dbReference type="PIRSR" id="PIRSR001220-2"/>
    </source>
</evidence>
<dbReference type="EMBL" id="FRCP01000020">
    <property type="protein sequence ID" value="SHM87335.1"/>
    <property type="molecule type" value="Genomic_DNA"/>
</dbReference>
<dbReference type="GO" id="GO:0004067">
    <property type="term" value="F:asparaginase activity"/>
    <property type="evidence" value="ECO:0007669"/>
    <property type="project" value="UniProtKB-UniRule"/>
</dbReference>
<dbReference type="EC" id="3.5.1.1" evidence="2"/>
<keyword evidence="12" id="KW-1185">Reference proteome</keyword>
<dbReference type="STRING" id="1120996.SAMN02746066_03674"/>
<dbReference type="OrthoDB" id="9788068at2"/>
<dbReference type="CDD" id="cd08963">
    <property type="entry name" value="L-asparaginase_I"/>
    <property type="match status" value="1"/>
</dbReference>
<organism evidence="11 12">
    <name type="scientific">Anaerosporobacter mobilis DSM 15930</name>
    <dbReference type="NCBI Taxonomy" id="1120996"/>
    <lineage>
        <taxon>Bacteria</taxon>
        <taxon>Bacillati</taxon>
        <taxon>Bacillota</taxon>
        <taxon>Clostridia</taxon>
        <taxon>Lachnospirales</taxon>
        <taxon>Lachnospiraceae</taxon>
        <taxon>Anaerosporobacter</taxon>
    </lineage>
</organism>
<comment type="catalytic activity">
    <reaction evidence="4">
        <text>L-asparagine + H2O = L-aspartate + NH4(+)</text>
        <dbReference type="Rhea" id="RHEA:21016"/>
        <dbReference type="ChEBI" id="CHEBI:15377"/>
        <dbReference type="ChEBI" id="CHEBI:28938"/>
        <dbReference type="ChEBI" id="CHEBI:29991"/>
        <dbReference type="ChEBI" id="CHEBI:58048"/>
        <dbReference type="EC" id="3.5.1.1"/>
    </reaction>
</comment>
<dbReference type="InterPro" id="IPR041725">
    <property type="entry name" value="L-asparaginase_I"/>
</dbReference>
<evidence type="ECO:0000256" key="5">
    <source>
        <dbReference type="PIRSR" id="PIRSR001220-1"/>
    </source>
</evidence>
<feature type="domain" description="L-asparaginase N-terminal" evidence="9">
    <location>
        <begin position="7"/>
        <end position="190"/>
    </location>
</feature>
<feature type="active site" description="O-isoaspartyl threonine intermediate" evidence="5">
    <location>
        <position position="16"/>
    </location>
</feature>
<dbReference type="SMART" id="SM00870">
    <property type="entry name" value="Asparaginase"/>
    <property type="match status" value="1"/>
</dbReference>
<keyword evidence="3" id="KW-0378">Hydrolase</keyword>
<dbReference type="PROSITE" id="PS51732">
    <property type="entry name" value="ASN_GLN_ASE_3"/>
    <property type="match status" value="1"/>
</dbReference>
<evidence type="ECO:0000256" key="4">
    <source>
        <dbReference type="ARBA" id="ARBA00049366"/>
    </source>
</evidence>
<dbReference type="SUPFAM" id="SSF53774">
    <property type="entry name" value="Glutaminase/Asparaginase"/>
    <property type="match status" value="1"/>
</dbReference>
<dbReference type="InterPro" id="IPR006033">
    <property type="entry name" value="AsnA_fam"/>
</dbReference>
<dbReference type="InterPro" id="IPR036152">
    <property type="entry name" value="Asp/glu_Ase-like_sf"/>
</dbReference>
<protein>
    <recommendedName>
        <fullName evidence="2">asparaginase</fullName>
        <ecNumber evidence="2">3.5.1.1</ecNumber>
    </recommendedName>
</protein>
<reference evidence="11 12" key="1">
    <citation type="submission" date="2016-11" db="EMBL/GenBank/DDBJ databases">
        <authorList>
            <person name="Jaros S."/>
            <person name="Januszkiewicz K."/>
            <person name="Wedrychowicz H."/>
        </authorList>
    </citation>
    <scope>NUCLEOTIDE SEQUENCE [LARGE SCALE GENOMIC DNA]</scope>
    <source>
        <strain evidence="11 12">DSM 15930</strain>
    </source>
</reference>
<evidence type="ECO:0000256" key="8">
    <source>
        <dbReference type="PROSITE-ProRule" id="PRU10100"/>
    </source>
</evidence>
<sequence length="334" mass="36731">MTQEKKRILVLATGGTIASQSSEEGLIPALSIDNLFSKITGLNENYDITAKDILHLDSSNIQPEEWQLIANHIYESCYDYDGIVVTHGTDTMAYTTSVLSYMLQNIPIPVVVTGSQLPILNPLTDAMDNLRCAFAMAATGVPGIFLAFNRKIILGCRAVKVRTTGFDAFESVNCRYVATIDSNGLNISHKLLPKTDGTFTLRDSVCSDVFLIKLTPGLNPGIFDMLLDMNYKGVVIEAFGAGGLHFIHRDLISKLQKLVEHNIPVVVSSQCLYERSDLSIYQAGQKALEKGVIQAYDMTTEATVTKLMWALGQTNDLNEIRNIFSTNLVGEIKL</sequence>
<evidence type="ECO:0000259" key="10">
    <source>
        <dbReference type="Pfam" id="PF17763"/>
    </source>
</evidence>
<dbReference type="Gene3D" id="3.40.50.1170">
    <property type="entry name" value="L-asparaginase, N-terminal domain"/>
    <property type="match status" value="1"/>
</dbReference>